<evidence type="ECO:0000256" key="2">
    <source>
        <dbReference type="ARBA" id="ARBA00022962"/>
    </source>
</evidence>
<evidence type="ECO:0000313" key="4">
    <source>
        <dbReference type="EMBL" id="EMJ36874.1"/>
    </source>
</evidence>
<dbReference type="Gene3D" id="3.60.20.10">
    <property type="entry name" value="Glutamine Phosphoribosylpyrophosphate, subunit 1, domain 1"/>
    <property type="match status" value="1"/>
</dbReference>
<comment type="caution">
    <text evidence="4">The sequence shown here is derived from an EMBL/GenBank/DDBJ whole genome shotgun (WGS) entry which is preliminary data.</text>
</comment>
<sequence>MSRIPDKSRIRRQAQDDKPKEECAIFGIFNSSEASNFTYLGLYSMQHRGQESSGIVSSDGEHLYRYAGMGLVAHIFTETKLKELQGYAAIGHNRYSTTGASF</sequence>
<dbReference type="PROSITE" id="PS51278">
    <property type="entry name" value="GATASE_TYPE_2"/>
    <property type="match status" value="1"/>
</dbReference>
<feature type="domain" description="Glutamine amidotransferase type-2" evidence="3">
    <location>
        <begin position="23"/>
        <end position="102"/>
    </location>
</feature>
<gene>
    <name evidence="4" type="ORF">LEP1GSC079_1000</name>
</gene>
<dbReference type="EMBL" id="AKWR02000112">
    <property type="protein sequence ID" value="EMJ36874.1"/>
    <property type="molecule type" value="Genomic_DNA"/>
</dbReference>
<dbReference type="Proteomes" id="UP000012164">
    <property type="component" value="Unassembled WGS sequence"/>
</dbReference>
<keyword evidence="1" id="KW-0808">Transferase</keyword>
<dbReference type="AlphaFoldDB" id="A0A0F6IFP9"/>
<dbReference type="InterPro" id="IPR017932">
    <property type="entry name" value="GATase_2_dom"/>
</dbReference>
<organism evidence="4 5">
    <name type="scientific">Leptospira interrogans str. FPW1039</name>
    <dbReference type="NCBI Taxonomy" id="1193040"/>
    <lineage>
        <taxon>Bacteria</taxon>
        <taxon>Pseudomonadati</taxon>
        <taxon>Spirochaetota</taxon>
        <taxon>Spirochaetia</taxon>
        <taxon>Leptospirales</taxon>
        <taxon>Leptospiraceae</taxon>
        <taxon>Leptospira</taxon>
    </lineage>
</organism>
<dbReference type="GO" id="GO:0016740">
    <property type="term" value="F:transferase activity"/>
    <property type="evidence" value="ECO:0007669"/>
    <property type="project" value="UniProtKB-KW"/>
</dbReference>
<dbReference type="SUPFAM" id="SSF56235">
    <property type="entry name" value="N-terminal nucleophile aminohydrolases (Ntn hydrolases)"/>
    <property type="match status" value="1"/>
</dbReference>
<proteinExistence type="predicted"/>
<protein>
    <recommendedName>
        <fullName evidence="3">Glutamine amidotransferase type-2 domain-containing protein</fullName>
    </recommendedName>
</protein>
<dbReference type="PANTHER" id="PTHR11907">
    <property type="entry name" value="AMIDOPHOSPHORIBOSYLTRANSFERASE"/>
    <property type="match status" value="1"/>
</dbReference>
<evidence type="ECO:0000313" key="5">
    <source>
        <dbReference type="Proteomes" id="UP000012164"/>
    </source>
</evidence>
<keyword evidence="2" id="KW-0315">Glutamine amidotransferase</keyword>
<evidence type="ECO:0000259" key="3">
    <source>
        <dbReference type="PROSITE" id="PS51278"/>
    </source>
</evidence>
<dbReference type="InterPro" id="IPR029055">
    <property type="entry name" value="Ntn_hydrolases_N"/>
</dbReference>
<accession>A0A0F6IFP9</accession>
<evidence type="ECO:0000256" key="1">
    <source>
        <dbReference type="ARBA" id="ARBA00022679"/>
    </source>
</evidence>
<name>A0A0F6IFP9_LEPIR</name>
<reference evidence="4 5" key="1">
    <citation type="submission" date="2013-01" db="EMBL/GenBank/DDBJ databases">
        <authorList>
            <person name="Harkins D.M."/>
            <person name="Durkin A.S."/>
            <person name="Brinkac L.M."/>
            <person name="Haft D.H."/>
            <person name="Selengut J.D."/>
            <person name="Sanka R."/>
            <person name="DePew J."/>
            <person name="Purushe J."/>
            <person name="Peacock S.J."/>
            <person name="Thaipadungpanit J."/>
            <person name="Wuthiekanun V.W."/>
            <person name="Day N.P."/>
            <person name="Vinetz J.M."/>
            <person name="Sutton G.G."/>
            <person name="Nierman W.C."/>
            <person name="Fouts D.E."/>
        </authorList>
    </citation>
    <scope>NUCLEOTIDE SEQUENCE [LARGE SCALE GENOMIC DNA]</scope>
    <source>
        <strain evidence="4 5">FPW1039</strain>
    </source>
</reference>